<dbReference type="Gene3D" id="3.30.300.210">
    <property type="entry name" value="Nutrient germinant receptor protein C, domain 3"/>
    <property type="match status" value="1"/>
</dbReference>
<comment type="caution">
    <text evidence="10">The sequence shown here is derived from an EMBL/GenBank/DDBJ whole genome shotgun (WGS) entry which is preliminary data.</text>
</comment>
<keyword evidence="5" id="KW-0472">Membrane</keyword>
<evidence type="ECO:0000256" key="4">
    <source>
        <dbReference type="ARBA" id="ARBA00022729"/>
    </source>
</evidence>
<dbReference type="InterPro" id="IPR046953">
    <property type="entry name" value="Spore_GerAC-like_C"/>
</dbReference>
<evidence type="ECO:0000313" key="10">
    <source>
        <dbReference type="EMBL" id="GLC31415.1"/>
    </source>
</evidence>
<evidence type="ECO:0000256" key="3">
    <source>
        <dbReference type="ARBA" id="ARBA00022544"/>
    </source>
</evidence>
<dbReference type="Pfam" id="PF25198">
    <property type="entry name" value="Spore_GerAC_N"/>
    <property type="match status" value="1"/>
</dbReference>
<evidence type="ECO:0000259" key="9">
    <source>
        <dbReference type="Pfam" id="PF25198"/>
    </source>
</evidence>
<organism evidence="10 11">
    <name type="scientific">Clostridium omnivorum</name>
    <dbReference type="NCBI Taxonomy" id="1604902"/>
    <lineage>
        <taxon>Bacteria</taxon>
        <taxon>Bacillati</taxon>
        <taxon>Bacillota</taxon>
        <taxon>Clostridia</taxon>
        <taxon>Eubacteriales</taxon>
        <taxon>Clostridiaceae</taxon>
        <taxon>Clostridium</taxon>
    </lineage>
</organism>
<evidence type="ECO:0000256" key="2">
    <source>
        <dbReference type="ARBA" id="ARBA00007886"/>
    </source>
</evidence>
<dbReference type="InterPro" id="IPR008844">
    <property type="entry name" value="Spore_GerAC-like"/>
</dbReference>
<sequence>MKKRLLGIIWIIVLASLTIGCEQKVEMVNLAKVMAIGIDSAPDGKYIVSIRTLSEGSSQKSSGSAMQKGSKDSTSSAVYVETGDTILQAVNKLNKQLGKEIRFSHNKVIIIGEETAGKSIYNILDFSQRLYQMRPNVPVIIAKGTALEIMKIETTENPLPPSAIEDILTQQDKIGYAPYSTNLDITKALLSKSSAPVVAVISRNTNDLLNENSFKIEGTAVFNKDKLAGYMNEKETRGLEWVVGRIRNGAVVLGDIKYGNITTIVLDSSAKITPLLRKDDIVIQIDIKNRSNIREMTADLDIMKNPNIIDELNEAQNKVIKYEVEQAVNAAQKNLREDIFGFGQVIYRRYPKEWKKIKDKWDEEFPDCKVNVTVHSSIKRPGSLNRTVK</sequence>
<evidence type="ECO:0000256" key="6">
    <source>
        <dbReference type="ARBA" id="ARBA00023139"/>
    </source>
</evidence>
<name>A0ABQ5N8A8_9CLOT</name>
<dbReference type="PROSITE" id="PS51257">
    <property type="entry name" value="PROKAR_LIPOPROTEIN"/>
    <property type="match status" value="1"/>
</dbReference>
<evidence type="ECO:0000256" key="7">
    <source>
        <dbReference type="ARBA" id="ARBA00023288"/>
    </source>
</evidence>
<keyword evidence="4" id="KW-0732">Signal</keyword>
<evidence type="ECO:0000313" key="11">
    <source>
        <dbReference type="Proteomes" id="UP001208567"/>
    </source>
</evidence>
<dbReference type="PANTHER" id="PTHR35789:SF1">
    <property type="entry name" value="SPORE GERMINATION PROTEIN B3"/>
    <property type="match status" value="1"/>
</dbReference>
<evidence type="ECO:0000256" key="1">
    <source>
        <dbReference type="ARBA" id="ARBA00004635"/>
    </source>
</evidence>
<keyword evidence="6" id="KW-0564">Palmitate</keyword>
<dbReference type="EMBL" id="BRXR01000001">
    <property type="protein sequence ID" value="GLC31415.1"/>
    <property type="molecule type" value="Genomic_DNA"/>
</dbReference>
<feature type="domain" description="Spore germination protein N-terminal" evidence="9">
    <location>
        <begin position="24"/>
        <end position="202"/>
    </location>
</feature>
<gene>
    <name evidence="10" type="primary">gerKC_4</name>
    <name evidence="10" type="ORF">bsdE14_28250</name>
</gene>
<comment type="subcellular location">
    <subcellularLocation>
        <location evidence="1">Membrane</location>
        <topology evidence="1">Lipid-anchor</topology>
    </subcellularLocation>
</comment>
<dbReference type="InterPro" id="IPR057336">
    <property type="entry name" value="GerAC_N"/>
</dbReference>
<feature type="domain" description="Spore germination GerAC-like C-terminal" evidence="8">
    <location>
        <begin position="217"/>
        <end position="382"/>
    </location>
</feature>
<dbReference type="NCBIfam" id="TIGR02887">
    <property type="entry name" value="spore_ger_x_C"/>
    <property type="match status" value="1"/>
</dbReference>
<accession>A0ABQ5N8A8</accession>
<keyword evidence="11" id="KW-1185">Reference proteome</keyword>
<proteinExistence type="inferred from homology"/>
<evidence type="ECO:0000256" key="5">
    <source>
        <dbReference type="ARBA" id="ARBA00023136"/>
    </source>
</evidence>
<protein>
    <submittedName>
        <fullName evidence="10">Germination protein GerKC</fullName>
    </submittedName>
</protein>
<keyword evidence="3" id="KW-0309">Germination</keyword>
<dbReference type="RefSeq" id="WP_264850702.1">
    <property type="nucleotide sequence ID" value="NZ_BRXR01000001.1"/>
</dbReference>
<dbReference type="Pfam" id="PF05504">
    <property type="entry name" value="Spore_GerAC"/>
    <property type="match status" value="1"/>
</dbReference>
<dbReference type="Proteomes" id="UP001208567">
    <property type="component" value="Unassembled WGS sequence"/>
</dbReference>
<dbReference type="InterPro" id="IPR038501">
    <property type="entry name" value="Spore_GerAC_C_sf"/>
</dbReference>
<keyword evidence="7" id="KW-0449">Lipoprotein</keyword>
<reference evidence="10 11" key="1">
    <citation type="journal article" date="2024" name="Int. J. Syst. Evol. Microbiol.">
        <title>Clostridium omnivorum sp. nov., isolated from anoxic soil under the treatment of reductive soil disinfestation.</title>
        <authorList>
            <person name="Ueki A."/>
            <person name="Tonouchi A."/>
            <person name="Kaku N."/>
            <person name="Honma S."/>
            <person name="Ueki K."/>
        </authorList>
    </citation>
    <scope>NUCLEOTIDE SEQUENCE [LARGE SCALE GENOMIC DNA]</scope>
    <source>
        <strain evidence="10 11">E14</strain>
    </source>
</reference>
<comment type="similarity">
    <text evidence="2">Belongs to the GerABKC lipoprotein family.</text>
</comment>
<dbReference type="PANTHER" id="PTHR35789">
    <property type="entry name" value="SPORE GERMINATION PROTEIN B3"/>
    <property type="match status" value="1"/>
</dbReference>
<evidence type="ECO:0000259" key="8">
    <source>
        <dbReference type="Pfam" id="PF05504"/>
    </source>
</evidence>